<proteinExistence type="predicted"/>
<dbReference type="Proteomes" id="UP001144280">
    <property type="component" value="Unassembled WGS sequence"/>
</dbReference>
<dbReference type="SUPFAM" id="SSF69572">
    <property type="entry name" value="Activating enzymes of the ubiquitin-like proteins"/>
    <property type="match status" value="1"/>
</dbReference>
<comment type="caution">
    <text evidence="2">The sequence shown here is derived from an EMBL/GenBank/DDBJ whole genome shotgun (WGS) entry which is preliminary data.</text>
</comment>
<dbReference type="InterPro" id="IPR035985">
    <property type="entry name" value="Ubiquitin-activating_enz"/>
</dbReference>
<dbReference type="Gene3D" id="3.40.50.720">
    <property type="entry name" value="NAD(P)-binding Rossmann-like Domain"/>
    <property type="match status" value="1"/>
</dbReference>
<evidence type="ECO:0000313" key="2">
    <source>
        <dbReference type="EMBL" id="GLH97118.1"/>
    </source>
</evidence>
<keyword evidence="3" id="KW-1185">Reference proteome</keyword>
<reference evidence="2" key="1">
    <citation type="submission" date="2022-12" db="EMBL/GenBank/DDBJ databases">
        <title>New Phytohabitans aurantiacus sp. RD004123 nov., an actinomycete isolated from soil.</title>
        <authorList>
            <person name="Triningsih D.W."/>
            <person name="Harunari E."/>
            <person name="Igarashi Y."/>
        </authorList>
    </citation>
    <scope>NUCLEOTIDE SEQUENCE</scope>
    <source>
        <strain evidence="2">RD004123</strain>
    </source>
</reference>
<dbReference type="EMBL" id="BSDI01000009">
    <property type="protein sequence ID" value="GLH97118.1"/>
    <property type="molecule type" value="Genomic_DNA"/>
</dbReference>
<sequence length="408" mass="42704">MGRPFRFVDVSTPPQRVSFHRLWTSGEKLWITLNLGLPTCGQRTTWREETVTPCHAMSSSPPLLRPILLPGLHRIWRDRHTLQLGLDPARAVLLEVANPSAARLLDLLDGAHPERAVFDEASKIGVSRDEARLLLDTLRAAGLVIAAPSLVPTSLPEPVRRRLVPEATAMALRGADAPASPAQVLRRRAATKVVLTGHSRLAAPLAVALAQAGVGHVHPALAGSVDLADMPGGPLSADDVQRPRGAATADAIARTTPDTDTGPVRNGRPALVVQAGTDRPAALVAAGFAQRRQAHLAVGVRDGTAVIGPLVPPGGAPCLNCLDLHRNDRDPAWPAIAAQLAAGGVPETCATPTLLAAVAYAAAEALAYLDGGTPETVGAAVEISAPGRTRRRTWPPHPGCGCARTTPR</sequence>
<organism evidence="2 3">
    <name type="scientific">Phytohabitans aurantiacus</name>
    <dbReference type="NCBI Taxonomy" id="3016789"/>
    <lineage>
        <taxon>Bacteria</taxon>
        <taxon>Bacillati</taxon>
        <taxon>Actinomycetota</taxon>
        <taxon>Actinomycetes</taxon>
        <taxon>Micromonosporales</taxon>
        <taxon>Micromonosporaceae</taxon>
    </lineage>
</organism>
<name>A0ABQ5QR70_9ACTN</name>
<accession>A0ABQ5QR70</accession>
<evidence type="ECO:0000313" key="3">
    <source>
        <dbReference type="Proteomes" id="UP001144280"/>
    </source>
</evidence>
<evidence type="ECO:0000256" key="1">
    <source>
        <dbReference type="SAM" id="MobiDB-lite"/>
    </source>
</evidence>
<protein>
    <submittedName>
        <fullName evidence="2">Thiamin biosynthesis protein</fullName>
    </submittedName>
</protein>
<dbReference type="InterPro" id="IPR022291">
    <property type="entry name" value="Bacteriocin_synth_cyclodeHase"/>
</dbReference>
<gene>
    <name evidence="2" type="ORF">Pa4123_23930</name>
</gene>
<feature type="region of interest" description="Disordered" evidence="1">
    <location>
        <begin position="247"/>
        <end position="266"/>
    </location>
</feature>
<feature type="region of interest" description="Disordered" evidence="1">
    <location>
        <begin position="389"/>
        <end position="408"/>
    </location>
</feature>
<dbReference type="NCBIfam" id="TIGR03882">
    <property type="entry name" value="cyclo_dehyd_2"/>
    <property type="match status" value="1"/>
</dbReference>